<gene>
    <name evidence="2" type="ORF">SNAT2548_LOCUS28655</name>
</gene>
<feature type="signal peptide" evidence="1">
    <location>
        <begin position="1"/>
        <end position="19"/>
    </location>
</feature>
<accession>A0A812T5S1</accession>
<keyword evidence="1" id="KW-0732">Signal</keyword>
<protein>
    <submittedName>
        <fullName evidence="2">Uncharacterized protein</fullName>
    </submittedName>
</protein>
<evidence type="ECO:0000313" key="2">
    <source>
        <dbReference type="EMBL" id="CAE7511828.1"/>
    </source>
</evidence>
<feature type="chain" id="PRO_5032990026" evidence="1">
    <location>
        <begin position="20"/>
        <end position="334"/>
    </location>
</feature>
<organism evidence="2 3">
    <name type="scientific">Symbiodinium natans</name>
    <dbReference type="NCBI Taxonomy" id="878477"/>
    <lineage>
        <taxon>Eukaryota</taxon>
        <taxon>Sar</taxon>
        <taxon>Alveolata</taxon>
        <taxon>Dinophyceae</taxon>
        <taxon>Suessiales</taxon>
        <taxon>Symbiodiniaceae</taxon>
        <taxon>Symbiodinium</taxon>
    </lineage>
</organism>
<dbReference type="AlphaFoldDB" id="A0A812T5S1"/>
<comment type="caution">
    <text evidence="2">The sequence shown here is derived from an EMBL/GenBank/DDBJ whole genome shotgun (WGS) entry which is preliminary data.</text>
</comment>
<evidence type="ECO:0000313" key="3">
    <source>
        <dbReference type="Proteomes" id="UP000604046"/>
    </source>
</evidence>
<dbReference type="OrthoDB" id="408997at2759"/>
<sequence>MSAPPWLLRLLSVAVLVSADRSLSLDADPSSNNKLDQQIKKLTGECRKEIQGLVTDLMSLCRKTQASDCESQIYDLFLADLALAQEGRWLARAARSEKDAMLWAGFWSGPGAEANRTTKEALFNFADLMNTSTVHPMTQLGQIVEDNGVLQSCGRDQAAMEPLEVRDNGLLSNFWTMASKAFVKSMAWKKQSSIVVLVNKDTSPNAERNLYDSVLWKYELPRIAFEVATSASAAPVSFGHRPPWRPQLALVDLRGRCDVLLEKMRHQATSSEEVGFAMMSAEKRTRVIQRWLKDRVTCLPCVSPCKLNEEFAEALREKLTETPSIMRRVFSWMR</sequence>
<proteinExistence type="predicted"/>
<name>A0A812T5S1_9DINO</name>
<dbReference type="Proteomes" id="UP000604046">
    <property type="component" value="Unassembled WGS sequence"/>
</dbReference>
<keyword evidence="3" id="KW-1185">Reference proteome</keyword>
<reference evidence="2" key="1">
    <citation type="submission" date="2021-02" db="EMBL/GenBank/DDBJ databases">
        <authorList>
            <person name="Dougan E. K."/>
            <person name="Rhodes N."/>
            <person name="Thang M."/>
            <person name="Chan C."/>
        </authorList>
    </citation>
    <scope>NUCLEOTIDE SEQUENCE</scope>
</reference>
<evidence type="ECO:0000256" key="1">
    <source>
        <dbReference type="SAM" id="SignalP"/>
    </source>
</evidence>
<dbReference type="EMBL" id="CAJNDS010002524">
    <property type="protein sequence ID" value="CAE7511828.1"/>
    <property type="molecule type" value="Genomic_DNA"/>
</dbReference>